<keyword evidence="4" id="KW-0808">Transferase</keyword>
<proteinExistence type="predicted"/>
<keyword evidence="5" id="KW-1185">Reference proteome</keyword>
<evidence type="ECO:0000256" key="1">
    <source>
        <dbReference type="ARBA" id="ARBA00023239"/>
    </source>
</evidence>
<organism evidence="4 5">
    <name type="scientific">Roseospira marina</name>
    <dbReference type="NCBI Taxonomy" id="140057"/>
    <lineage>
        <taxon>Bacteria</taxon>
        <taxon>Pseudomonadati</taxon>
        <taxon>Pseudomonadota</taxon>
        <taxon>Alphaproteobacteria</taxon>
        <taxon>Rhodospirillales</taxon>
        <taxon>Rhodospirillaceae</taxon>
        <taxon>Roseospira</taxon>
    </lineage>
</organism>
<gene>
    <name evidence="4" type="ORF">F1188_02520</name>
</gene>
<evidence type="ECO:0000256" key="3">
    <source>
        <dbReference type="SAM" id="MobiDB-lite"/>
    </source>
</evidence>
<dbReference type="Proteomes" id="UP000324065">
    <property type="component" value="Unassembled WGS sequence"/>
</dbReference>
<feature type="region of interest" description="Disordered" evidence="3">
    <location>
        <begin position="1"/>
        <end position="28"/>
    </location>
</feature>
<dbReference type="EMBL" id="VWPJ01000001">
    <property type="protein sequence ID" value="KAA5607650.1"/>
    <property type="molecule type" value="Genomic_DNA"/>
</dbReference>
<name>A0A5M6IH73_9PROT</name>
<protein>
    <submittedName>
        <fullName evidence="4">Gamma-glutamylcyclotransferase</fullName>
    </submittedName>
</protein>
<comment type="caution">
    <text evidence="4">The sequence shown here is derived from an EMBL/GenBank/DDBJ whole genome shotgun (WGS) entry which is preliminary data.</text>
</comment>
<dbReference type="GO" id="GO:0016740">
    <property type="term" value="F:transferase activity"/>
    <property type="evidence" value="ECO:0007669"/>
    <property type="project" value="UniProtKB-KW"/>
</dbReference>
<keyword evidence="1" id="KW-0456">Lyase</keyword>
<reference evidence="4 5" key="1">
    <citation type="submission" date="2019-09" db="EMBL/GenBank/DDBJ databases">
        <title>Genome sequence of Roseospira marina, one of the more divergent members of the non-sulfur purple photosynthetic bacterial family, the Rhodospirillaceae.</title>
        <authorList>
            <person name="Meyer T."/>
            <person name="Kyndt J."/>
        </authorList>
    </citation>
    <scope>NUCLEOTIDE SEQUENCE [LARGE SCALE GENOMIC DNA]</scope>
    <source>
        <strain evidence="4 5">DSM 15113</strain>
    </source>
</reference>
<evidence type="ECO:0000313" key="4">
    <source>
        <dbReference type="EMBL" id="KAA5607650.1"/>
    </source>
</evidence>
<dbReference type="Gene3D" id="3.10.490.10">
    <property type="entry name" value="Gamma-glutamyl cyclotransferase-like"/>
    <property type="match status" value="1"/>
</dbReference>
<sequence length="212" mass="23107">MPTPAPVSRARRDSRAGMGGGATDIGTSGFDRTGRPLLYCPSWDTAQGWDGMGQGTDGADPTRLFYFAYGSNLSLDRMALRCPAARPMWGIRIPGWQLRFERVATMVPVPGAWLCGGIYVLTPACVAMLDRIEGVAEGRYRRHRLRLVPFLHGLVEALTYIKIDARSGPPTPAYLAHLEAGYRDWGFESAALWAATREARPELAAGVRGPVS</sequence>
<dbReference type="CDD" id="cd06661">
    <property type="entry name" value="GGCT_like"/>
    <property type="match status" value="1"/>
</dbReference>
<dbReference type="Pfam" id="PF13772">
    <property type="entry name" value="AIG2_2"/>
    <property type="match status" value="1"/>
</dbReference>
<dbReference type="InterPro" id="IPR013024">
    <property type="entry name" value="GGCT-like"/>
</dbReference>
<dbReference type="PANTHER" id="PTHR12935:SF0">
    <property type="entry name" value="GAMMA-GLUTAMYLCYCLOTRANSFERASE"/>
    <property type="match status" value="1"/>
</dbReference>
<evidence type="ECO:0000313" key="5">
    <source>
        <dbReference type="Proteomes" id="UP000324065"/>
    </source>
</evidence>
<evidence type="ECO:0000256" key="2">
    <source>
        <dbReference type="PIRSR" id="PIRSR617939-2"/>
    </source>
</evidence>
<dbReference type="InterPro" id="IPR036568">
    <property type="entry name" value="GGCT-like_sf"/>
</dbReference>
<dbReference type="PANTHER" id="PTHR12935">
    <property type="entry name" value="GAMMA-GLUTAMYLCYCLOTRANSFERASE"/>
    <property type="match status" value="1"/>
</dbReference>
<accession>A0A5M6IH73</accession>
<dbReference type="SUPFAM" id="SSF110857">
    <property type="entry name" value="Gamma-glutamyl cyclotransferase-like"/>
    <property type="match status" value="1"/>
</dbReference>
<dbReference type="AlphaFoldDB" id="A0A5M6IH73"/>
<dbReference type="GO" id="GO:0003839">
    <property type="term" value="F:gamma-glutamylcyclotransferase activity"/>
    <property type="evidence" value="ECO:0007669"/>
    <property type="project" value="InterPro"/>
</dbReference>
<dbReference type="OrthoDB" id="141582at2"/>
<feature type="binding site" evidence="2">
    <location>
        <begin position="66"/>
        <end position="71"/>
    </location>
    <ligand>
        <name>substrate</name>
    </ligand>
</feature>
<dbReference type="InterPro" id="IPR017939">
    <property type="entry name" value="G-Glutamylcylcotransferase"/>
</dbReference>